<dbReference type="GO" id="GO:0035438">
    <property type="term" value="F:cyclic-di-GMP binding"/>
    <property type="evidence" value="ECO:0007669"/>
    <property type="project" value="InterPro"/>
</dbReference>
<evidence type="ECO:0000313" key="2">
    <source>
        <dbReference type="EMBL" id="ADK85345.1"/>
    </source>
</evidence>
<dbReference type="Pfam" id="PF07238">
    <property type="entry name" value="PilZ"/>
    <property type="match status" value="1"/>
</dbReference>
<dbReference type="SUPFAM" id="SSF141371">
    <property type="entry name" value="PilZ domain-like"/>
    <property type="match status" value="1"/>
</dbReference>
<protein>
    <submittedName>
        <fullName evidence="2">Type IV pilus assembly PilZ</fullName>
    </submittedName>
</protein>
<feature type="domain" description="PilZ" evidence="1">
    <location>
        <begin position="3"/>
        <end position="101"/>
    </location>
</feature>
<dbReference type="InterPro" id="IPR009875">
    <property type="entry name" value="PilZ_domain"/>
</dbReference>
<dbReference type="STRING" id="644282.Deba_1980"/>
<gene>
    <name evidence="2" type="ordered locus">Deba_1980</name>
</gene>
<dbReference type="OrthoDB" id="370480at2"/>
<dbReference type="Gene3D" id="2.40.10.220">
    <property type="entry name" value="predicted glycosyltransferase like domains"/>
    <property type="match status" value="1"/>
</dbReference>
<sequence>MVEQRRRTRVEFRTKADVQAVGLRMLDLETRDLSHKGVFILGDLPLKEGQGCMVTIYLPSDAEDAPVLSLEGRVARVVKGGVAIDFISMDPDTYMHLRHLVLLNADNPDLAAEEFCKPAFPDLEKEIK</sequence>
<evidence type="ECO:0000313" key="3">
    <source>
        <dbReference type="Proteomes" id="UP000009047"/>
    </source>
</evidence>
<proteinExistence type="predicted"/>
<dbReference type="Proteomes" id="UP000009047">
    <property type="component" value="Chromosome"/>
</dbReference>
<dbReference type="EMBL" id="CP002085">
    <property type="protein sequence ID" value="ADK85345.1"/>
    <property type="molecule type" value="Genomic_DNA"/>
</dbReference>
<dbReference type="eggNOG" id="ENOG5033ECA">
    <property type="taxonomic scope" value="Bacteria"/>
</dbReference>
<evidence type="ECO:0000259" key="1">
    <source>
        <dbReference type="Pfam" id="PF07238"/>
    </source>
</evidence>
<dbReference type="KEGG" id="dbr:Deba_1980"/>
<dbReference type="RefSeq" id="WP_013258786.1">
    <property type="nucleotide sequence ID" value="NC_014365.1"/>
</dbReference>
<organism evidence="2 3">
    <name type="scientific">Desulfarculus baarsii (strain ATCC 33931 / DSM 2075 / LMG 7858 / VKM B-1802 / 2st14)</name>
    <dbReference type="NCBI Taxonomy" id="644282"/>
    <lineage>
        <taxon>Bacteria</taxon>
        <taxon>Pseudomonadati</taxon>
        <taxon>Thermodesulfobacteriota</taxon>
        <taxon>Desulfarculia</taxon>
        <taxon>Desulfarculales</taxon>
        <taxon>Desulfarculaceae</taxon>
        <taxon>Desulfarculus</taxon>
    </lineage>
</organism>
<reference evidence="2 3" key="1">
    <citation type="journal article" date="2010" name="Stand. Genomic Sci.">
        <title>Complete genome sequence of Desulfarculus baarsii type strain (2st14).</title>
        <authorList>
            <person name="Sun H."/>
            <person name="Spring S."/>
            <person name="Lapidus A."/>
            <person name="Davenport K."/>
            <person name="Del Rio T.G."/>
            <person name="Tice H."/>
            <person name="Nolan M."/>
            <person name="Copeland A."/>
            <person name="Cheng J.F."/>
            <person name="Lucas S."/>
            <person name="Tapia R."/>
            <person name="Goodwin L."/>
            <person name="Pitluck S."/>
            <person name="Ivanova N."/>
            <person name="Pagani I."/>
            <person name="Mavromatis K."/>
            <person name="Ovchinnikova G."/>
            <person name="Pati A."/>
            <person name="Chen A."/>
            <person name="Palaniappan K."/>
            <person name="Hauser L."/>
            <person name="Chang Y.J."/>
            <person name="Jeffries C.D."/>
            <person name="Detter J.C."/>
            <person name="Han C."/>
            <person name="Rohde M."/>
            <person name="Brambilla E."/>
            <person name="Goker M."/>
            <person name="Woyke T."/>
            <person name="Bristow J."/>
            <person name="Eisen J.A."/>
            <person name="Markowitz V."/>
            <person name="Hugenholtz P."/>
            <person name="Kyrpides N.C."/>
            <person name="Klenk H.P."/>
            <person name="Land M."/>
        </authorList>
    </citation>
    <scope>NUCLEOTIDE SEQUENCE [LARGE SCALE GENOMIC DNA]</scope>
    <source>
        <strain evidence="3">ATCC 33931 / DSM 2075 / LMG 7858 / VKM B-1802 / 2st14</strain>
    </source>
</reference>
<name>E1QL80_DESB2</name>
<accession>E1QL80</accession>
<dbReference type="HOGENOM" id="CLU_146776_2_0_7"/>
<keyword evidence="3" id="KW-1185">Reference proteome</keyword>
<dbReference type="AlphaFoldDB" id="E1QL80"/>